<dbReference type="Gene3D" id="3.90.176.10">
    <property type="entry name" value="Toxin ADP-ribosyltransferase, Chain A, domain 1"/>
    <property type="match status" value="1"/>
</dbReference>
<organism evidence="1 2">
    <name type="scientific">Rotaria socialis</name>
    <dbReference type="NCBI Taxonomy" id="392032"/>
    <lineage>
        <taxon>Eukaryota</taxon>
        <taxon>Metazoa</taxon>
        <taxon>Spiralia</taxon>
        <taxon>Gnathifera</taxon>
        <taxon>Rotifera</taxon>
        <taxon>Eurotatoria</taxon>
        <taxon>Bdelloidea</taxon>
        <taxon>Philodinida</taxon>
        <taxon>Philodinidae</taxon>
        <taxon>Rotaria</taxon>
    </lineage>
</organism>
<dbReference type="Proteomes" id="UP000663873">
    <property type="component" value="Unassembled WGS sequence"/>
</dbReference>
<dbReference type="EMBL" id="CAJOBP010005247">
    <property type="protein sequence ID" value="CAF4464340.1"/>
    <property type="molecule type" value="Genomic_DNA"/>
</dbReference>
<sequence>MAGLEEQLGIQTCLQLALNNHHSETAKFLVQNYEPIERFIEEDMTKFLIENENFSGNFEERPNNECVRQRLSEYGADIARRLEQIADASWLLRPIIRAAIAQECTQDFQQIINEIKLTNNNTQKLEELFEKFVNKHCIISLLCIYTLPSPVMSRSYRAALVTSRDMINYRAAMLKGNLVETRLFSSTSKNRRVAETFTIGGQSCDSHSATIIFDFTKRPCETALDLTFRRHDNVKVATVVPDEEEVLVLPFTLFRVIDIDADSYIDEYQCKRWVITLQNIPVPKRSLVTLVQTHEPLTD</sequence>
<evidence type="ECO:0000313" key="2">
    <source>
        <dbReference type="Proteomes" id="UP000663873"/>
    </source>
</evidence>
<protein>
    <submittedName>
        <fullName evidence="1">Uncharacterized protein</fullName>
    </submittedName>
</protein>
<evidence type="ECO:0000313" key="1">
    <source>
        <dbReference type="EMBL" id="CAF4464340.1"/>
    </source>
</evidence>
<accession>A0A820T4X6</accession>
<reference evidence="1" key="1">
    <citation type="submission" date="2021-02" db="EMBL/GenBank/DDBJ databases">
        <authorList>
            <person name="Nowell W R."/>
        </authorList>
    </citation>
    <scope>NUCLEOTIDE SEQUENCE</scope>
</reference>
<name>A0A820T4X6_9BILA</name>
<dbReference type="AlphaFoldDB" id="A0A820T4X6"/>
<proteinExistence type="predicted"/>
<gene>
    <name evidence="1" type="ORF">UJA718_LOCUS23743</name>
</gene>
<comment type="caution">
    <text evidence="1">The sequence shown here is derived from an EMBL/GenBank/DDBJ whole genome shotgun (WGS) entry which is preliminary data.</text>
</comment>
<keyword evidence="2" id="KW-1185">Reference proteome</keyword>
<dbReference type="SUPFAM" id="SSF56399">
    <property type="entry name" value="ADP-ribosylation"/>
    <property type="match status" value="1"/>
</dbReference>